<dbReference type="Proteomes" id="UP000639772">
    <property type="component" value="Unassembled WGS sequence"/>
</dbReference>
<keyword evidence="3" id="KW-1185">Reference proteome</keyword>
<evidence type="ECO:0000313" key="2">
    <source>
        <dbReference type="EMBL" id="KAG0471562.1"/>
    </source>
</evidence>
<dbReference type="EMBL" id="JADCNM010000008">
    <property type="protein sequence ID" value="KAG0471562.1"/>
    <property type="molecule type" value="Genomic_DNA"/>
</dbReference>
<reference evidence="3 4" key="1">
    <citation type="journal article" date="2020" name="Nat. Food">
        <title>A phased Vanilla planifolia genome enables genetic improvement of flavour and production.</title>
        <authorList>
            <person name="Hasing T."/>
            <person name="Tang H."/>
            <person name="Brym M."/>
            <person name="Khazi F."/>
            <person name="Huang T."/>
            <person name="Chambers A.H."/>
        </authorList>
    </citation>
    <scope>NUCLEOTIDE SEQUENCE [LARGE SCALE GENOMIC DNA]</scope>
    <source>
        <tissue evidence="1">Leaf</tissue>
    </source>
</reference>
<evidence type="ECO:0000313" key="1">
    <source>
        <dbReference type="EMBL" id="KAG0470037.1"/>
    </source>
</evidence>
<dbReference type="EMBL" id="JADCNL010000008">
    <property type="protein sequence ID" value="KAG0470037.1"/>
    <property type="molecule type" value="Genomic_DNA"/>
</dbReference>
<protein>
    <submittedName>
        <fullName evidence="1">Uncharacterized protein</fullName>
    </submittedName>
</protein>
<comment type="caution">
    <text evidence="1">The sequence shown here is derived from an EMBL/GenBank/DDBJ whole genome shotgun (WGS) entry which is preliminary data.</text>
</comment>
<name>A0A835QLR5_VANPL</name>
<accession>A0A835QLR5</accession>
<dbReference type="Proteomes" id="UP000636800">
    <property type="component" value="Unassembled WGS sequence"/>
</dbReference>
<organism evidence="1 3">
    <name type="scientific">Vanilla planifolia</name>
    <name type="common">Vanilla</name>
    <dbReference type="NCBI Taxonomy" id="51239"/>
    <lineage>
        <taxon>Eukaryota</taxon>
        <taxon>Viridiplantae</taxon>
        <taxon>Streptophyta</taxon>
        <taxon>Embryophyta</taxon>
        <taxon>Tracheophyta</taxon>
        <taxon>Spermatophyta</taxon>
        <taxon>Magnoliopsida</taxon>
        <taxon>Liliopsida</taxon>
        <taxon>Asparagales</taxon>
        <taxon>Orchidaceae</taxon>
        <taxon>Vanilloideae</taxon>
        <taxon>Vanilleae</taxon>
        <taxon>Vanilla</taxon>
    </lineage>
</organism>
<proteinExistence type="predicted"/>
<gene>
    <name evidence="2" type="ORF">HPP92_016108</name>
    <name evidence="1" type="ORF">HPP92_016737</name>
</gene>
<dbReference type="AlphaFoldDB" id="A0A835QLR5"/>
<evidence type="ECO:0000313" key="3">
    <source>
        <dbReference type="Proteomes" id="UP000636800"/>
    </source>
</evidence>
<evidence type="ECO:0000313" key="4">
    <source>
        <dbReference type="Proteomes" id="UP000639772"/>
    </source>
</evidence>
<sequence>MAIYGGYGKEDAVFGNSRWEERNLSPWPTRTWSAPAELLGGSSPPAEQKEENLIATMITPCRQGLPCAH</sequence>